<dbReference type="RefSeq" id="WP_046444056.1">
    <property type="nucleotide sequence ID" value="NZ_LAYJ01000112.1"/>
</dbReference>
<dbReference type="AlphaFoldDB" id="A0A0M2NCF9"/>
<evidence type="ECO:0000256" key="2">
    <source>
        <dbReference type="ARBA" id="ARBA00007639"/>
    </source>
</evidence>
<comment type="caution">
    <text evidence="7">The sequence shown here is derived from an EMBL/GenBank/DDBJ whole genome shotgun (WGS) entry which is preliminary data.</text>
</comment>
<accession>A0A0M2NCF9</accession>
<dbReference type="Proteomes" id="UP000034076">
    <property type="component" value="Unassembled WGS sequence"/>
</dbReference>
<dbReference type="PROSITE" id="PS51257">
    <property type="entry name" value="PROKAR_LIPOPROTEIN"/>
    <property type="match status" value="1"/>
</dbReference>
<keyword evidence="8" id="KW-1185">Reference proteome</keyword>
<evidence type="ECO:0000313" key="7">
    <source>
        <dbReference type="EMBL" id="KKI50174.1"/>
    </source>
</evidence>
<evidence type="ECO:0000256" key="3">
    <source>
        <dbReference type="ARBA" id="ARBA00022729"/>
    </source>
</evidence>
<evidence type="ECO:0000259" key="6">
    <source>
        <dbReference type="Pfam" id="PF13407"/>
    </source>
</evidence>
<dbReference type="Gene3D" id="3.40.50.2300">
    <property type="match status" value="2"/>
</dbReference>
<dbReference type="InterPro" id="IPR028082">
    <property type="entry name" value="Peripla_BP_I"/>
</dbReference>
<evidence type="ECO:0000256" key="5">
    <source>
        <dbReference type="SAM" id="SignalP"/>
    </source>
</evidence>
<dbReference type="InterPro" id="IPR025997">
    <property type="entry name" value="SBP_2_dom"/>
</dbReference>
<evidence type="ECO:0000313" key="8">
    <source>
        <dbReference type="Proteomes" id="UP000034076"/>
    </source>
</evidence>
<comment type="subcellular location">
    <subcellularLocation>
        <location evidence="1">Cell envelope</location>
    </subcellularLocation>
</comment>
<reference evidence="7 8" key="1">
    <citation type="submission" date="2015-04" db="EMBL/GenBank/DDBJ databases">
        <title>Draft genome sequence of bacteremic isolate Catabacter hongkongensis type strain HKU16T.</title>
        <authorList>
            <person name="Lau S.K."/>
            <person name="Teng J.L."/>
            <person name="Huang Y."/>
            <person name="Curreem S.O."/>
            <person name="Tsui S.K."/>
            <person name="Woo P.C."/>
        </authorList>
    </citation>
    <scope>NUCLEOTIDE SEQUENCE [LARGE SCALE GENOMIC DNA]</scope>
    <source>
        <strain evidence="7 8">HKU16</strain>
    </source>
</reference>
<dbReference type="PANTHER" id="PTHR46847:SF1">
    <property type="entry name" value="D-ALLOSE-BINDING PERIPLASMIC PROTEIN-RELATED"/>
    <property type="match status" value="1"/>
</dbReference>
<comment type="similarity">
    <text evidence="2">Belongs to the bacterial solute-binding protein 2 family.</text>
</comment>
<dbReference type="EMBL" id="LAYJ01000112">
    <property type="protein sequence ID" value="KKI50174.1"/>
    <property type="molecule type" value="Genomic_DNA"/>
</dbReference>
<dbReference type="SUPFAM" id="SSF53822">
    <property type="entry name" value="Periplasmic binding protein-like I"/>
    <property type="match status" value="1"/>
</dbReference>
<name>A0A0M2NCF9_9FIRM</name>
<feature type="signal peptide" evidence="5">
    <location>
        <begin position="1"/>
        <end position="23"/>
    </location>
</feature>
<organism evidence="7 8">
    <name type="scientific">Christensenella hongkongensis</name>
    <dbReference type="NCBI Taxonomy" id="270498"/>
    <lineage>
        <taxon>Bacteria</taxon>
        <taxon>Bacillati</taxon>
        <taxon>Bacillota</taxon>
        <taxon>Clostridia</taxon>
        <taxon>Christensenellales</taxon>
        <taxon>Christensenellaceae</taxon>
        <taxon>Christensenella</taxon>
    </lineage>
</organism>
<dbReference type="Pfam" id="PF13407">
    <property type="entry name" value="Peripla_BP_4"/>
    <property type="match status" value="1"/>
</dbReference>
<evidence type="ECO:0000256" key="1">
    <source>
        <dbReference type="ARBA" id="ARBA00004196"/>
    </source>
</evidence>
<dbReference type="GO" id="GO:0030246">
    <property type="term" value="F:carbohydrate binding"/>
    <property type="evidence" value="ECO:0007669"/>
    <property type="project" value="UniProtKB-ARBA"/>
</dbReference>
<feature type="domain" description="Periplasmic binding protein" evidence="6">
    <location>
        <begin position="63"/>
        <end position="329"/>
    </location>
</feature>
<feature type="compositionally biased region" description="Low complexity" evidence="4">
    <location>
        <begin position="31"/>
        <end position="48"/>
    </location>
</feature>
<dbReference type="CDD" id="cd01536">
    <property type="entry name" value="PBP1_ABC_sugar_binding-like"/>
    <property type="match status" value="1"/>
</dbReference>
<protein>
    <submittedName>
        <fullName evidence="7">Ribose ABC transporter, periplasmic ribose-binding protein RbsB</fullName>
    </submittedName>
</protein>
<sequence>MKKFRIVAMVLLVLFALTLGACAPAETAPSAEASADSGSSAQASPASEESADGGAATGEKLLVGVSIRGLEDQYYVQVKEGAEIFVEKLNAEGVDAELQILECQGQDEKQVNDIKSLIAKGGKNTILYVDPNNAPVAAVVADLCEEAGVYWSSVWSMADGVYPTDYEYYVMHQTPDDEQAGYDIAIEMFKHFPTPNEGKVLVLNGLLANSSPLARQKGVHKAVEETPGVEILDEQSSNYVASQALSVTQTWTAKYGDEANGLWAADDATCLAAVEALKAKGLNGKVLACGVDGIPDAISAIKNGDMVASYASNGWLQGFYGLAFPYAAYTGEIKPSEMDPGQRMFYTEGYLLTPDNVEEYEANFTKEKLAEEFDRSKMYDIIARPMEIGE</sequence>
<keyword evidence="3 5" id="KW-0732">Signal</keyword>
<proteinExistence type="inferred from homology"/>
<gene>
    <name evidence="7" type="ORF">CHK_2237</name>
</gene>
<evidence type="ECO:0000256" key="4">
    <source>
        <dbReference type="SAM" id="MobiDB-lite"/>
    </source>
</evidence>
<dbReference type="PANTHER" id="PTHR46847">
    <property type="entry name" value="D-ALLOSE-BINDING PERIPLASMIC PROTEIN-RELATED"/>
    <property type="match status" value="1"/>
</dbReference>
<feature type="chain" id="PRO_5038726581" evidence="5">
    <location>
        <begin position="24"/>
        <end position="390"/>
    </location>
</feature>
<dbReference type="OrthoDB" id="9769193at2"/>
<feature type="region of interest" description="Disordered" evidence="4">
    <location>
        <begin position="31"/>
        <end position="54"/>
    </location>
</feature>
<dbReference type="STRING" id="270498.CHK_2237"/>
<dbReference type="GO" id="GO:0030313">
    <property type="term" value="C:cell envelope"/>
    <property type="evidence" value="ECO:0007669"/>
    <property type="project" value="UniProtKB-SubCell"/>
</dbReference>